<keyword evidence="4" id="KW-0520">NAD</keyword>
<dbReference type="eggNOG" id="ENOG502QQGF">
    <property type="taxonomic scope" value="Eukaryota"/>
</dbReference>
<dbReference type="OrthoDB" id="2096480at2759"/>
<evidence type="ECO:0000256" key="5">
    <source>
        <dbReference type="SAM" id="Phobius"/>
    </source>
</evidence>
<dbReference type="GeneID" id="19149071"/>
<evidence type="ECO:0000313" key="7">
    <source>
        <dbReference type="EMBL" id="EUC29978.1"/>
    </source>
</evidence>
<keyword evidence="2" id="KW-0274">FAD</keyword>
<dbReference type="HOGENOM" id="CLU_009665_2_1_1"/>
<dbReference type="PRINTS" id="PR00420">
    <property type="entry name" value="RNGMNOXGNASE"/>
</dbReference>
<dbReference type="KEGG" id="bze:COCCADRAFT_39710"/>
<keyword evidence="8" id="KW-1185">Reference proteome</keyword>
<evidence type="ECO:0000256" key="1">
    <source>
        <dbReference type="ARBA" id="ARBA00022630"/>
    </source>
</evidence>
<accession>W6XW33</accession>
<evidence type="ECO:0000256" key="4">
    <source>
        <dbReference type="ARBA" id="ARBA00023027"/>
    </source>
</evidence>
<keyword evidence="3" id="KW-0560">Oxidoreductase</keyword>
<gene>
    <name evidence="7" type="ORF">COCCADRAFT_39710</name>
</gene>
<name>W6XW33_COCC2</name>
<protein>
    <recommendedName>
        <fullName evidence="6">FAD-binding domain-containing protein</fullName>
    </recommendedName>
</protein>
<evidence type="ECO:0000256" key="2">
    <source>
        <dbReference type="ARBA" id="ARBA00022827"/>
    </source>
</evidence>
<dbReference type="GO" id="GO:0016491">
    <property type="term" value="F:oxidoreductase activity"/>
    <property type="evidence" value="ECO:0007669"/>
    <property type="project" value="UniProtKB-KW"/>
</dbReference>
<reference evidence="7 8" key="1">
    <citation type="journal article" date="2013" name="PLoS Genet.">
        <title>Comparative genome structure, secondary metabolite, and effector coding capacity across Cochliobolus pathogens.</title>
        <authorList>
            <person name="Condon B.J."/>
            <person name="Leng Y."/>
            <person name="Wu D."/>
            <person name="Bushley K.E."/>
            <person name="Ohm R.A."/>
            <person name="Otillar R."/>
            <person name="Martin J."/>
            <person name="Schackwitz W."/>
            <person name="Grimwood J."/>
            <person name="MohdZainudin N."/>
            <person name="Xue C."/>
            <person name="Wang R."/>
            <person name="Manning V.A."/>
            <person name="Dhillon B."/>
            <person name="Tu Z.J."/>
            <person name="Steffenson B.J."/>
            <person name="Salamov A."/>
            <person name="Sun H."/>
            <person name="Lowry S."/>
            <person name="LaButti K."/>
            <person name="Han J."/>
            <person name="Copeland A."/>
            <person name="Lindquist E."/>
            <person name="Barry K."/>
            <person name="Schmutz J."/>
            <person name="Baker S.E."/>
            <person name="Ciuffetti L.M."/>
            <person name="Grigoriev I.V."/>
            <person name="Zhong S."/>
            <person name="Turgeon B.G."/>
        </authorList>
    </citation>
    <scope>NUCLEOTIDE SEQUENCE [LARGE SCALE GENOMIC DNA]</scope>
    <source>
        <strain evidence="7 8">26-R-13</strain>
    </source>
</reference>
<dbReference type="Pfam" id="PF01494">
    <property type="entry name" value="FAD_binding_3"/>
    <property type="match status" value="1"/>
</dbReference>
<dbReference type="GO" id="GO:0071949">
    <property type="term" value="F:FAD binding"/>
    <property type="evidence" value="ECO:0007669"/>
    <property type="project" value="InterPro"/>
</dbReference>
<dbReference type="InterPro" id="IPR050631">
    <property type="entry name" value="PheA/TfdB_FAD_monoxygenase"/>
</dbReference>
<feature type="transmembrane region" description="Helical" evidence="5">
    <location>
        <begin position="20"/>
        <end position="38"/>
    </location>
</feature>
<evidence type="ECO:0000313" key="8">
    <source>
        <dbReference type="Proteomes" id="UP000053841"/>
    </source>
</evidence>
<dbReference type="Gene3D" id="3.30.70.2450">
    <property type="match status" value="1"/>
</dbReference>
<dbReference type="PANTHER" id="PTHR43476:SF4">
    <property type="entry name" value="BLR0106 PROTEIN"/>
    <property type="match status" value="1"/>
</dbReference>
<keyword evidence="1" id="KW-0285">Flavoprotein</keyword>
<feature type="domain" description="FAD-binding" evidence="6">
    <location>
        <begin position="18"/>
        <end position="380"/>
    </location>
</feature>
<keyword evidence="5" id="KW-0472">Membrane</keyword>
<proteinExistence type="predicted"/>
<dbReference type="SUPFAM" id="SSF51905">
    <property type="entry name" value="FAD/NAD(P)-binding domain"/>
    <property type="match status" value="1"/>
</dbReference>
<keyword evidence="5" id="KW-1133">Transmembrane helix</keyword>
<sequence length="444" mass="49229">MPLQSTTEGVKPGDIGAECNIIIAGAGPVGLLLALLLARKGIRSKVFEKSAELDTSPRAALYYPLVLEVFKDAGIYDIVLQLGSHSGGPMWRKRVIDDGNGGKALGPAIAGLEMSKWGDDGCFEEGKFAVILVQGLLVQVLLEEVTKTNLVEVHFNTPIEGFEQDQCGVTVKVEAFREPQTFRSQYLVGCDGARSTIRKLLGVGFSGHSWPERLIATDVRRTIPKLERLPAHFVVDKVHWGVVLPLEEIVPGKPGLWRYAMAVPDETLTNEEIEDPKYVHKLLLKYLDGPQPAEYTLVRYRAYRLHQLLASTMHRNRVLLAGDAAHVNNPVGGLGLCTGLLDVDLLYQAFDLIINHNYHDPQDLLAEYSAARRCVFQTLVSPISSANKLRLHESDPDDAAREDWFLRILRRGIPQEIGKAHSPLQQAWRTDIRSITKEPVTTQA</sequence>
<keyword evidence="5" id="KW-0812">Transmembrane</keyword>
<dbReference type="RefSeq" id="XP_007715707.1">
    <property type="nucleotide sequence ID" value="XM_007717517.1"/>
</dbReference>
<dbReference type="AlphaFoldDB" id="W6XW33"/>
<dbReference type="InterPro" id="IPR036188">
    <property type="entry name" value="FAD/NAD-bd_sf"/>
</dbReference>
<evidence type="ECO:0000259" key="6">
    <source>
        <dbReference type="Pfam" id="PF01494"/>
    </source>
</evidence>
<dbReference type="InterPro" id="IPR002938">
    <property type="entry name" value="FAD-bd"/>
</dbReference>
<dbReference type="PANTHER" id="PTHR43476">
    <property type="entry name" value="3-(3-HYDROXY-PHENYL)PROPIONATE/3-HYDROXYCINNAMIC ACID HYDROXYLASE"/>
    <property type="match status" value="1"/>
</dbReference>
<organism evidence="7 8">
    <name type="scientific">Cochliobolus carbonum (strain 26-R-13)</name>
    <name type="common">Maize leaf spot fungus</name>
    <name type="synonym">Bipolaris zeicola</name>
    <dbReference type="NCBI Taxonomy" id="930089"/>
    <lineage>
        <taxon>Eukaryota</taxon>
        <taxon>Fungi</taxon>
        <taxon>Dikarya</taxon>
        <taxon>Ascomycota</taxon>
        <taxon>Pezizomycotina</taxon>
        <taxon>Dothideomycetes</taxon>
        <taxon>Pleosporomycetidae</taxon>
        <taxon>Pleosporales</taxon>
        <taxon>Pleosporineae</taxon>
        <taxon>Pleosporaceae</taxon>
        <taxon>Bipolaris</taxon>
    </lineage>
</organism>
<dbReference type="EMBL" id="KI964720">
    <property type="protein sequence ID" value="EUC29978.1"/>
    <property type="molecule type" value="Genomic_DNA"/>
</dbReference>
<dbReference type="Proteomes" id="UP000053841">
    <property type="component" value="Unassembled WGS sequence"/>
</dbReference>
<dbReference type="Gene3D" id="3.50.50.60">
    <property type="entry name" value="FAD/NAD(P)-binding domain"/>
    <property type="match status" value="1"/>
</dbReference>
<evidence type="ECO:0000256" key="3">
    <source>
        <dbReference type="ARBA" id="ARBA00023002"/>
    </source>
</evidence>